<evidence type="ECO:0000256" key="3">
    <source>
        <dbReference type="ARBA" id="ARBA00022989"/>
    </source>
</evidence>
<gene>
    <name evidence="6" type="ORF">MUN86_15810</name>
</gene>
<dbReference type="PANTHER" id="PTHR36974:SF1">
    <property type="entry name" value="DOXX FAMILY MEMBRANE PROTEIN"/>
    <property type="match status" value="1"/>
</dbReference>
<feature type="transmembrane region" description="Helical" evidence="5">
    <location>
        <begin position="33"/>
        <end position="54"/>
    </location>
</feature>
<evidence type="ECO:0000256" key="2">
    <source>
        <dbReference type="ARBA" id="ARBA00022692"/>
    </source>
</evidence>
<sequence length="161" mass="17627">MKPLFVLLGTFLLSLGATRLVGGNPNYLLAGNVAMAVMLLFTGAAHFTLTKGMTLMLPEWLPGRKAWVYFTGIVELVAAAGLLVPASRLLVGWSLIVFFGLVLPGNIHAALHHINYQTGTTDGPGPRYLWFRIPLQLLFIVWTWYFSVYLPAAPTFAGLSH</sequence>
<proteinExistence type="predicted"/>
<evidence type="ECO:0000256" key="5">
    <source>
        <dbReference type="SAM" id="Phobius"/>
    </source>
</evidence>
<reference evidence="6" key="1">
    <citation type="submission" date="2022-04" db="EMBL/GenBank/DDBJ databases">
        <title>Hymenobacter sp. isolated from the air.</title>
        <authorList>
            <person name="Won M."/>
            <person name="Lee C.-M."/>
            <person name="Woen H.-Y."/>
            <person name="Kwon S.-W."/>
        </authorList>
    </citation>
    <scope>NUCLEOTIDE SEQUENCE</scope>
    <source>
        <strain evidence="6">5420S-77</strain>
    </source>
</reference>
<evidence type="ECO:0000256" key="1">
    <source>
        <dbReference type="ARBA" id="ARBA00004141"/>
    </source>
</evidence>
<dbReference type="EMBL" id="CP095061">
    <property type="protein sequence ID" value="UOQ65023.1"/>
    <property type="molecule type" value="Genomic_DNA"/>
</dbReference>
<feature type="transmembrane region" description="Helical" evidence="5">
    <location>
        <begin position="90"/>
        <end position="109"/>
    </location>
</feature>
<accession>A0ABY4G2F7</accession>
<organism evidence="6 7">
    <name type="scientific">Hymenobacter volaticus</name>
    <dbReference type="NCBI Taxonomy" id="2932254"/>
    <lineage>
        <taxon>Bacteria</taxon>
        <taxon>Pseudomonadati</taxon>
        <taxon>Bacteroidota</taxon>
        <taxon>Cytophagia</taxon>
        <taxon>Cytophagales</taxon>
        <taxon>Hymenobacteraceae</taxon>
        <taxon>Hymenobacter</taxon>
    </lineage>
</organism>
<comment type="subcellular location">
    <subcellularLocation>
        <location evidence="1">Membrane</location>
        <topology evidence="1">Multi-pass membrane protein</topology>
    </subcellularLocation>
</comment>
<keyword evidence="7" id="KW-1185">Reference proteome</keyword>
<feature type="transmembrane region" description="Helical" evidence="5">
    <location>
        <begin position="66"/>
        <end position="84"/>
    </location>
</feature>
<dbReference type="PANTHER" id="PTHR36974">
    <property type="entry name" value="MEMBRANE PROTEIN-RELATED"/>
    <property type="match status" value="1"/>
</dbReference>
<keyword evidence="2 5" id="KW-0812">Transmembrane</keyword>
<evidence type="ECO:0000256" key="4">
    <source>
        <dbReference type="ARBA" id="ARBA00023136"/>
    </source>
</evidence>
<feature type="transmembrane region" description="Helical" evidence="5">
    <location>
        <begin position="129"/>
        <end position="150"/>
    </location>
</feature>
<dbReference type="Proteomes" id="UP000830401">
    <property type="component" value="Chromosome"/>
</dbReference>
<keyword evidence="4 5" id="KW-0472">Membrane</keyword>
<protein>
    <submittedName>
        <fullName evidence="6">DoxX family protein</fullName>
    </submittedName>
</protein>
<dbReference type="InterPro" id="IPR032808">
    <property type="entry name" value="DoxX"/>
</dbReference>
<dbReference type="RefSeq" id="WP_245119033.1">
    <property type="nucleotide sequence ID" value="NZ_CP095061.1"/>
</dbReference>
<evidence type="ECO:0000313" key="6">
    <source>
        <dbReference type="EMBL" id="UOQ65023.1"/>
    </source>
</evidence>
<name>A0ABY4G2F7_9BACT</name>
<dbReference type="Pfam" id="PF13564">
    <property type="entry name" value="DoxX_2"/>
    <property type="match status" value="1"/>
</dbReference>
<keyword evidence="3 5" id="KW-1133">Transmembrane helix</keyword>
<evidence type="ECO:0000313" key="7">
    <source>
        <dbReference type="Proteomes" id="UP000830401"/>
    </source>
</evidence>